<comment type="subcellular location">
    <subcellularLocation>
        <location evidence="1">Periplasm</location>
    </subcellularLocation>
</comment>
<keyword evidence="5" id="KW-0282">Flagellum</keyword>
<dbReference type="PANTHER" id="PTHR36307">
    <property type="entry name" value="FLAGELLA BASAL BODY P-RING FORMATION PROTEIN FLGA"/>
    <property type="match status" value="1"/>
</dbReference>
<dbReference type="Pfam" id="PF13144">
    <property type="entry name" value="ChapFlgA"/>
    <property type="match status" value="1"/>
</dbReference>
<keyword evidence="2" id="KW-0732">Signal</keyword>
<feature type="domain" description="SAF" evidence="4">
    <location>
        <begin position="203"/>
        <end position="265"/>
    </location>
</feature>
<keyword evidence="3" id="KW-0574">Periplasm</keyword>
<dbReference type="CDD" id="cd11614">
    <property type="entry name" value="SAF_CpaB_FlgA_like"/>
    <property type="match status" value="1"/>
</dbReference>
<dbReference type="AlphaFoldDB" id="A0A518AXS9"/>
<keyword evidence="5" id="KW-0966">Cell projection</keyword>
<dbReference type="OrthoDB" id="247482at2"/>
<keyword evidence="5" id="KW-0969">Cilium</keyword>
<evidence type="ECO:0000313" key="5">
    <source>
        <dbReference type="EMBL" id="QDU59538.1"/>
    </source>
</evidence>
<dbReference type="Proteomes" id="UP000317093">
    <property type="component" value="Chromosome"/>
</dbReference>
<protein>
    <submittedName>
        <fullName evidence="5">Flagellar basal body P-ring biosynthesis protein FlgA</fullName>
    </submittedName>
</protein>
<keyword evidence="6" id="KW-1185">Reference proteome</keyword>
<dbReference type="GO" id="GO:0042597">
    <property type="term" value="C:periplasmic space"/>
    <property type="evidence" value="ECO:0007669"/>
    <property type="project" value="UniProtKB-SubCell"/>
</dbReference>
<dbReference type="RefSeq" id="WP_145253964.1">
    <property type="nucleotide sequence ID" value="NZ_CP036279.1"/>
</dbReference>
<dbReference type="InterPro" id="IPR013974">
    <property type="entry name" value="SAF"/>
</dbReference>
<name>A0A518AXS9_9BACT</name>
<dbReference type="Gene3D" id="2.30.30.760">
    <property type="match status" value="1"/>
</dbReference>
<evidence type="ECO:0000256" key="2">
    <source>
        <dbReference type="ARBA" id="ARBA00022729"/>
    </source>
</evidence>
<dbReference type="GO" id="GO:0044780">
    <property type="term" value="P:bacterial-type flagellum assembly"/>
    <property type="evidence" value="ECO:0007669"/>
    <property type="project" value="InterPro"/>
</dbReference>
<proteinExistence type="predicted"/>
<dbReference type="PANTHER" id="PTHR36307:SF1">
    <property type="entry name" value="FLAGELLA BASAL BODY P-RING FORMATION PROTEIN FLGA"/>
    <property type="match status" value="1"/>
</dbReference>
<dbReference type="InterPro" id="IPR017585">
    <property type="entry name" value="SAF_FlgA"/>
</dbReference>
<dbReference type="Gene3D" id="3.90.1210.10">
    <property type="entry name" value="Antifreeze-like/N-acetylneuraminic acid synthase C-terminal domain"/>
    <property type="match status" value="1"/>
</dbReference>
<evidence type="ECO:0000259" key="4">
    <source>
        <dbReference type="SMART" id="SM00858"/>
    </source>
</evidence>
<dbReference type="InterPro" id="IPR039246">
    <property type="entry name" value="Flagellar_FlgA"/>
</dbReference>
<organism evidence="5 6">
    <name type="scientific">Kolteria novifilia</name>
    <dbReference type="NCBI Taxonomy" id="2527975"/>
    <lineage>
        <taxon>Bacteria</taxon>
        <taxon>Pseudomonadati</taxon>
        <taxon>Planctomycetota</taxon>
        <taxon>Planctomycetia</taxon>
        <taxon>Kolteriales</taxon>
        <taxon>Kolteriaceae</taxon>
        <taxon>Kolteria</taxon>
    </lineage>
</organism>
<reference evidence="5 6" key="1">
    <citation type="submission" date="2019-02" db="EMBL/GenBank/DDBJ databases">
        <title>Deep-cultivation of Planctomycetes and their phenomic and genomic characterization uncovers novel biology.</title>
        <authorList>
            <person name="Wiegand S."/>
            <person name="Jogler M."/>
            <person name="Boedeker C."/>
            <person name="Pinto D."/>
            <person name="Vollmers J."/>
            <person name="Rivas-Marin E."/>
            <person name="Kohn T."/>
            <person name="Peeters S.H."/>
            <person name="Heuer A."/>
            <person name="Rast P."/>
            <person name="Oberbeckmann S."/>
            <person name="Bunk B."/>
            <person name="Jeske O."/>
            <person name="Meyerdierks A."/>
            <person name="Storesund J.E."/>
            <person name="Kallscheuer N."/>
            <person name="Luecker S."/>
            <person name="Lage O.M."/>
            <person name="Pohl T."/>
            <person name="Merkel B.J."/>
            <person name="Hornburger P."/>
            <person name="Mueller R.-W."/>
            <person name="Bruemmer F."/>
            <person name="Labrenz M."/>
            <person name="Spormann A.M."/>
            <person name="Op den Camp H."/>
            <person name="Overmann J."/>
            <person name="Amann R."/>
            <person name="Jetten M.S.M."/>
            <person name="Mascher T."/>
            <person name="Medema M.H."/>
            <person name="Devos D.P."/>
            <person name="Kaster A.-K."/>
            <person name="Ovreas L."/>
            <person name="Rohde M."/>
            <person name="Galperin M.Y."/>
            <person name="Jogler C."/>
        </authorList>
    </citation>
    <scope>NUCLEOTIDE SEQUENCE [LARGE SCALE GENOMIC DNA]</scope>
    <source>
        <strain evidence="5 6">Pan216</strain>
    </source>
</reference>
<evidence type="ECO:0000256" key="3">
    <source>
        <dbReference type="ARBA" id="ARBA00022764"/>
    </source>
</evidence>
<dbReference type="KEGG" id="knv:Pan216_03670"/>
<dbReference type="EMBL" id="CP036279">
    <property type="protein sequence ID" value="QDU59538.1"/>
    <property type="molecule type" value="Genomic_DNA"/>
</dbReference>
<dbReference type="NCBIfam" id="TIGR03170">
    <property type="entry name" value="flgA_cterm"/>
    <property type="match status" value="1"/>
</dbReference>
<evidence type="ECO:0000313" key="6">
    <source>
        <dbReference type="Proteomes" id="UP000317093"/>
    </source>
</evidence>
<sequence length="349" mass="39211">MTWILTSLLLLPAAAPTPEMAEARLRAEISVTEDYVRLEDVAEIHCDNADRARRLGSVEVAVAPPPGQPINLHLAQIKQALARRHFRVASIRFSGHQSVTVARLEPTTTATEESSSGAQAWEETITAMIEGHVEEFSGWPKEQLDVQVDTGRADDHLATHRPERWEILVPDQWRLGTQSLTLEIAQEPRPLRFVVVVTIERRRQVVVAKRRILRGTRLRESDVESRWLRVARDDNVLLTDIKQTIDTEARRVIEAGQPLRQTDLRRRPLVFRGSPVSVTIQQGGVALQMIGIAKEDGALGEWIEVENPTTRQLLDSKVRVIGFQKALWPDPRALLQATPDAYSSSTNGR</sequence>
<accession>A0A518AXS9</accession>
<evidence type="ECO:0000256" key="1">
    <source>
        <dbReference type="ARBA" id="ARBA00004418"/>
    </source>
</evidence>
<gene>
    <name evidence="5" type="ORF">Pan216_03670</name>
</gene>
<dbReference type="SMART" id="SM00858">
    <property type="entry name" value="SAF"/>
    <property type="match status" value="1"/>
</dbReference>